<evidence type="ECO:0000313" key="1">
    <source>
        <dbReference type="EMBL" id="CUH42108.1"/>
    </source>
</evidence>
<accession>A0A0N7LND4</accession>
<dbReference type="EMBL" id="CYPU01000023">
    <property type="protein sequence ID" value="CUH47295.1"/>
    <property type="molecule type" value="Genomic_DNA"/>
</dbReference>
<dbReference type="EMBL" id="CYPS01000011">
    <property type="protein sequence ID" value="CUH42108.1"/>
    <property type="molecule type" value="Genomic_DNA"/>
</dbReference>
<evidence type="ECO:0000313" key="4">
    <source>
        <dbReference type="Proteomes" id="UP000050786"/>
    </source>
</evidence>
<sequence length="49" mass="5574">MSFKSLPSFSLLAGFFGKTFGACLRMQRRVNRLHTSLTKGSVKRPELDR</sequence>
<reference evidence="4" key="2">
    <citation type="submission" date="2015-09" db="EMBL/GenBank/DDBJ databases">
        <authorList>
            <person name="Rodrigo-Torres L."/>
            <person name="Arahal D.R."/>
        </authorList>
    </citation>
    <scope>NUCLEOTIDE SEQUENCE [LARGE SCALE GENOMIC DNA]</scope>
    <source>
        <strain evidence="4">CECT 4293</strain>
    </source>
</reference>
<gene>
    <name evidence="2" type="ORF">RUA4292_01463</name>
    <name evidence="1" type="ORF">RUM4293_00994</name>
</gene>
<dbReference type="STRING" id="81569.RUM4293_00994"/>
<reference evidence="1 3" key="1">
    <citation type="submission" date="2015-09" db="EMBL/GenBank/DDBJ databases">
        <authorList>
            <consortium name="Swine Surveillance"/>
        </authorList>
    </citation>
    <scope>NUCLEOTIDE SEQUENCE [LARGE SCALE GENOMIC DNA]</scope>
    <source>
        <strain evidence="2 3">CECT 4292</strain>
        <strain evidence="1">CECT 4293</strain>
    </source>
</reference>
<evidence type="ECO:0000313" key="3">
    <source>
        <dbReference type="Proteomes" id="UP000050783"/>
    </source>
</evidence>
<name>A0A0N7LND4_9RHOB</name>
<keyword evidence="4" id="KW-1185">Reference proteome</keyword>
<evidence type="ECO:0000313" key="2">
    <source>
        <dbReference type="EMBL" id="CUH47295.1"/>
    </source>
</evidence>
<dbReference type="AlphaFoldDB" id="A0A0N7LND4"/>
<dbReference type="Proteomes" id="UP000050786">
    <property type="component" value="Unassembled WGS sequence"/>
</dbReference>
<dbReference type="Proteomes" id="UP000050783">
    <property type="component" value="Unassembled WGS sequence"/>
</dbReference>
<proteinExistence type="predicted"/>
<protein>
    <submittedName>
        <fullName evidence="1">Uncharacterized protein</fullName>
    </submittedName>
</protein>
<organism evidence="1 4">
    <name type="scientific">Ruegeria atlantica</name>
    <dbReference type="NCBI Taxonomy" id="81569"/>
    <lineage>
        <taxon>Bacteria</taxon>
        <taxon>Pseudomonadati</taxon>
        <taxon>Pseudomonadota</taxon>
        <taxon>Alphaproteobacteria</taxon>
        <taxon>Rhodobacterales</taxon>
        <taxon>Roseobacteraceae</taxon>
        <taxon>Ruegeria</taxon>
    </lineage>
</organism>